<dbReference type="RefSeq" id="WP_242376626.1">
    <property type="nucleotide sequence ID" value="NZ_JAKRKC020000001.1"/>
</dbReference>
<keyword evidence="2" id="KW-0326">Glycosidase</keyword>
<dbReference type="GO" id="GO:0016787">
    <property type="term" value="F:hydrolase activity"/>
    <property type="evidence" value="ECO:0007669"/>
    <property type="project" value="UniProtKB-KW"/>
</dbReference>
<reference evidence="4 5" key="1">
    <citation type="submission" date="2022-04" db="EMBL/GenBank/DDBJ databases">
        <title>Genome draft of Actinomadura sp. ATCC 31491.</title>
        <authorList>
            <person name="Shi X."/>
            <person name="Du Y."/>
        </authorList>
    </citation>
    <scope>NUCLEOTIDE SEQUENCE [LARGE SCALE GENOMIC DNA]</scope>
    <source>
        <strain evidence="4 5">ATCC 31491</strain>
    </source>
</reference>
<comment type="caution">
    <text evidence="4">The sequence shown here is derived from an EMBL/GenBank/DDBJ whole genome shotgun (WGS) entry which is preliminary data.</text>
</comment>
<organism evidence="4 5">
    <name type="scientific">Actinomadura luzonensis</name>
    <dbReference type="NCBI Taxonomy" id="2805427"/>
    <lineage>
        <taxon>Bacteria</taxon>
        <taxon>Bacillati</taxon>
        <taxon>Actinomycetota</taxon>
        <taxon>Actinomycetes</taxon>
        <taxon>Streptosporangiales</taxon>
        <taxon>Thermomonosporaceae</taxon>
        <taxon>Actinomadura</taxon>
    </lineage>
</organism>
<dbReference type="Gene3D" id="3.20.20.80">
    <property type="entry name" value="Glycosidases"/>
    <property type="match status" value="1"/>
</dbReference>
<dbReference type="CDD" id="cd11338">
    <property type="entry name" value="AmyAc_CMD"/>
    <property type="match status" value="1"/>
</dbReference>
<name>A0ABT0FUP6_9ACTN</name>
<dbReference type="Pfam" id="PF00128">
    <property type="entry name" value="Alpha-amylase"/>
    <property type="match status" value="2"/>
</dbReference>
<dbReference type="PANTHER" id="PTHR10357:SF210">
    <property type="entry name" value="MALTODEXTRIN GLUCOSIDASE"/>
    <property type="match status" value="1"/>
</dbReference>
<protein>
    <submittedName>
        <fullName evidence="4">Glycoside hydrolase family 13 protein</fullName>
    </submittedName>
</protein>
<dbReference type="EMBL" id="JAKRKC020000001">
    <property type="protein sequence ID" value="MCK2216054.1"/>
    <property type="molecule type" value="Genomic_DNA"/>
</dbReference>
<evidence type="ECO:0000313" key="4">
    <source>
        <dbReference type="EMBL" id="MCK2216054.1"/>
    </source>
</evidence>
<evidence type="ECO:0000313" key="5">
    <source>
        <dbReference type="Proteomes" id="UP001317259"/>
    </source>
</evidence>
<dbReference type="InterPro" id="IPR006047">
    <property type="entry name" value="GH13_cat_dom"/>
</dbReference>
<dbReference type="PANTHER" id="PTHR10357">
    <property type="entry name" value="ALPHA-AMYLASE FAMILY MEMBER"/>
    <property type="match status" value="1"/>
</dbReference>
<evidence type="ECO:0000259" key="3">
    <source>
        <dbReference type="SMART" id="SM00642"/>
    </source>
</evidence>
<dbReference type="Gene3D" id="3.90.400.10">
    <property type="entry name" value="Oligo-1,6-glucosidase, Domain 2"/>
    <property type="match status" value="1"/>
</dbReference>
<dbReference type="SUPFAM" id="SSF51445">
    <property type="entry name" value="(Trans)glycosidases"/>
    <property type="match status" value="1"/>
</dbReference>
<proteinExistence type="predicted"/>
<evidence type="ECO:0000256" key="2">
    <source>
        <dbReference type="ARBA" id="ARBA00023295"/>
    </source>
</evidence>
<keyword evidence="5" id="KW-1185">Reference proteome</keyword>
<dbReference type="InterPro" id="IPR004185">
    <property type="entry name" value="Glyco_hydro_13_lg-like_dom"/>
</dbReference>
<keyword evidence="1 4" id="KW-0378">Hydrolase</keyword>
<dbReference type="InterPro" id="IPR045857">
    <property type="entry name" value="O16G_dom_2"/>
</dbReference>
<dbReference type="InterPro" id="IPR017853">
    <property type="entry name" value="GH"/>
</dbReference>
<evidence type="ECO:0000256" key="1">
    <source>
        <dbReference type="ARBA" id="ARBA00022801"/>
    </source>
</evidence>
<dbReference type="CDD" id="cd02857">
    <property type="entry name" value="E_set_CDase_PDE_N"/>
    <property type="match status" value="1"/>
</dbReference>
<dbReference type="Proteomes" id="UP001317259">
    <property type="component" value="Unassembled WGS sequence"/>
</dbReference>
<accession>A0ABT0FUP6</accession>
<feature type="domain" description="Glycosyl hydrolase family 13 catalytic" evidence="3">
    <location>
        <begin position="137"/>
        <end position="516"/>
    </location>
</feature>
<dbReference type="SMART" id="SM00642">
    <property type="entry name" value="Aamy"/>
    <property type="match status" value="1"/>
</dbReference>
<gene>
    <name evidence="4" type="ORF">MF672_019955</name>
</gene>
<sequence>MELRYLGEPHHDGSALYVPDQEPALGARVTLWLRAPLAAGVTGVTVRAVHDGEPRYAEAAPAPRDVPGVGGPDVWWRAEITAVNPVTPYRFLLATRRGQRWLSAAGLARHDVTDATDFRLVCHTPPPAWLRDAIVYQIFPDRFERSRPMRDVPDWALPRDWDADPVIPDGPGASRQFYGGDLDGVVRRLDHVQSLGADTVYLTPFFPARSNHRYDAASFARVDPLLGGDAALRRLSDALHARGMRLLGDITTNHCGDTHEWFVRAVSDVAAPEREMFYFDRDTGDYDSWWGVKTLPKLNWGSPRVREGMREVLTRWLGPLDGWRVDVANMTGRRGADDHAHAAAAYLRAALGPEAALIAEHNHDASGDLDRDGWHGTMNYGGFTRPVWAWLRGPGLDLEHFLGVPGGVPERDGPATLATFRAFAAAMSWRSLVHSWQLLDSHDSPRIRTVTGSRERHLLALGLQATLPGTPMVFAGSEFGLTGVNGEHSRTPMPWNRPADQDAATLAGYRDLLGLRRAEPTLRHGGLRWLHADADCLVLARESERETLVVAARRAPGAPLPVGVRMQGVYDAADGDEISGDGPSLSVWRVTH</sequence>